<feature type="domain" description="HTH cro/C1-type" evidence="2">
    <location>
        <begin position="14"/>
        <end position="68"/>
    </location>
</feature>
<keyword evidence="1 3" id="KW-0238">DNA-binding</keyword>
<dbReference type="Proteomes" id="UP000619512">
    <property type="component" value="Unassembled WGS sequence"/>
</dbReference>
<dbReference type="SUPFAM" id="SSF51182">
    <property type="entry name" value="RmlC-like cupins"/>
    <property type="match status" value="1"/>
</dbReference>
<reference evidence="4 5" key="2">
    <citation type="submission" date="2019-03" db="EMBL/GenBank/DDBJ databases">
        <title>Draft Genome Sequences of Six Type Strains of the Genus Massilia.</title>
        <authorList>
            <person name="Miess H."/>
            <person name="Frediansyhah A."/>
            <person name="Gross H."/>
        </authorList>
    </citation>
    <scope>NUCLEOTIDE SEQUENCE [LARGE SCALE GENOMIC DNA]</scope>
    <source>
        <strain evidence="4 5">DSM 17505</strain>
    </source>
</reference>
<dbReference type="EMBL" id="CP038026">
    <property type="protein sequence ID" value="QBQ36241.1"/>
    <property type="molecule type" value="Genomic_DNA"/>
</dbReference>
<dbReference type="PROSITE" id="PS50943">
    <property type="entry name" value="HTH_CROC1"/>
    <property type="match status" value="1"/>
</dbReference>
<reference evidence="3" key="3">
    <citation type="submission" date="2022-12" db="EMBL/GenBank/DDBJ databases">
        <authorList>
            <person name="Sun Q."/>
            <person name="Kim S."/>
        </authorList>
    </citation>
    <scope>NUCLEOTIDE SEQUENCE</scope>
    <source>
        <strain evidence="3">KCTC 12344</strain>
    </source>
</reference>
<dbReference type="Gene3D" id="1.10.260.40">
    <property type="entry name" value="lambda repressor-like DNA-binding domains"/>
    <property type="match status" value="1"/>
</dbReference>
<dbReference type="InterPro" id="IPR014710">
    <property type="entry name" value="RmlC-like_jellyroll"/>
</dbReference>
<dbReference type="InterPro" id="IPR010982">
    <property type="entry name" value="Lambda_DNA-bd_dom_sf"/>
</dbReference>
<dbReference type="CDD" id="cd00093">
    <property type="entry name" value="HTH_XRE"/>
    <property type="match status" value="1"/>
</dbReference>
<dbReference type="InterPro" id="IPR001387">
    <property type="entry name" value="Cro/C1-type_HTH"/>
</dbReference>
<dbReference type="OrthoDB" id="73827at2"/>
<protein>
    <submittedName>
        <fullName evidence="3">DNA-binding protein</fullName>
    </submittedName>
    <submittedName>
        <fullName evidence="4">XRE family transcriptional regulator</fullName>
    </submittedName>
</protein>
<dbReference type="GO" id="GO:0003700">
    <property type="term" value="F:DNA-binding transcription factor activity"/>
    <property type="evidence" value="ECO:0007669"/>
    <property type="project" value="TreeGrafter"/>
</dbReference>
<dbReference type="SUPFAM" id="SSF47413">
    <property type="entry name" value="lambda repressor-like DNA-binding domains"/>
    <property type="match status" value="1"/>
</dbReference>
<evidence type="ECO:0000313" key="4">
    <source>
        <dbReference type="EMBL" id="QBQ36241.1"/>
    </source>
</evidence>
<accession>A0A4P7BC79</accession>
<evidence type="ECO:0000256" key="1">
    <source>
        <dbReference type="ARBA" id="ARBA00023125"/>
    </source>
</evidence>
<dbReference type="GO" id="GO:0003677">
    <property type="term" value="F:DNA binding"/>
    <property type="evidence" value="ECO:0007669"/>
    <property type="project" value="UniProtKB-KW"/>
</dbReference>
<evidence type="ECO:0000313" key="5">
    <source>
        <dbReference type="Proteomes" id="UP000294359"/>
    </source>
</evidence>
<dbReference type="Gene3D" id="2.60.120.10">
    <property type="entry name" value="Jelly Rolls"/>
    <property type="match status" value="1"/>
</dbReference>
<proteinExistence type="predicted"/>
<dbReference type="Pfam" id="PF01381">
    <property type="entry name" value="HTH_3"/>
    <property type="match status" value="1"/>
</dbReference>
<sequence>MREDDFESKLVRRLAALREERGLSLDALAAASGISRATLSRLERGESSPTAALLGKLCTVYGLPMSRLIAEVEEQGAQLIRAGQQPVWTDPASGFTRRMVSPPAQGLRAELVEGRLPAGAVIDYDQPAVRGLEQHIWMLDGALDYTLEGVTYRLEQGDCLRFRLFGPTRFVCPGPTPAHYLIAVCEP</sequence>
<dbReference type="CDD" id="cd02209">
    <property type="entry name" value="cupin_XRE_C"/>
    <property type="match status" value="1"/>
</dbReference>
<dbReference type="AlphaFoldDB" id="A0A4P7BC79"/>
<dbReference type="SMART" id="SM00530">
    <property type="entry name" value="HTH_XRE"/>
    <property type="match status" value="1"/>
</dbReference>
<dbReference type="GO" id="GO:0005829">
    <property type="term" value="C:cytosol"/>
    <property type="evidence" value="ECO:0007669"/>
    <property type="project" value="TreeGrafter"/>
</dbReference>
<gene>
    <name evidence="4" type="ORF">E1742_08815</name>
    <name evidence="3" type="ORF">GCM10007388_06750</name>
</gene>
<dbReference type="PANTHER" id="PTHR46797">
    <property type="entry name" value="HTH-TYPE TRANSCRIPTIONAL REGULATOR"/>
    <property type="match status" value="1"/>
</dbReference>
<evidence type="ECO:0000313" key="6">
    <source>
        <dbReference type="Proteomes" id="UP000619512"/>
    </source>
</evidence>
<evidence type="ECO:0000259" key="2">
    <source>
        <dbReference type="PROSITE" id="PS50943"/>
    </source>
</evidence>
<dbReference type="InterPro" id="IPR011051">
    <property type="entry name" value="RmlC_Cupin_sf"/>
</dbReference>
<reference evidence="3" key="1">
    <citation type="journal article" date="2014" name="Int. J. Syst. Evol. Microbiol.">
        <title>Complete genome sequence of Corynebacterium casei LMG S-19264T (=DSM 44701T), isolated from a smear-ripened cheese.</title>
        <authorList>
            <consortium name="US DOE Joint Genome Institute (JGI-PGF)"/>
            <person name="Walter F."/>
            <person name="Albersmeier A."/>
            <person name="Kalinowski J."/>
            <person name="Ruckert C."/>
        </authorList>
    </citation>
    <scope>NUCLEOTIDE SEQUENCE</scope>
    <source>
        <strain evidence="3">KCTC 12344</strain>
    </source>
</reference>
<dbReference type="EMBL" id="BMWW01000001">
    <property type="protein sequence ID" value="GGY76646.1"/>
    <property type="molecule type" value="Genomic_DNA"/>
</dbReference>
<dbReference type="InterPro" id="IPR050807">
    <property type="entry name" value="TransReg_Diox_bact_type"/>
</dbReference>
<dbReference type="RefSeq" id="WP_134384526.1">
    <property type="nucleotide sequence ID" value="NZ_BMWW01000001.1"/>
</dbReference>
<dbReference type="Proteomes" id="UP000294359">
    <property type="component" value="Chromosome"/>
</dbReference>
<organism evidence="3 6">
    <name type="scientific">Pseudoduganella plicata</name>
    <dbReference type="NCBI Taxonomy" id="321984"/>
    <lineage>
        <taxon>Bacteria</taxon>
        <taxon>Pseudomonadati</taxon>
        <taxon>Pseudomonadota</taxon>
        <taxon>Betaproteobacteria</taxon>
        <taxon>Burkholderiales</taxon>
        <taxon>Oxalobacteraceae</taxon>
        <taxon>Telluria group</taxon>
        <taxon>Pseudoduganella</taxon>
    </lineage>
</organism>
<evidence type="ECO:0000313" key="3">
    <source>
        <dbReference type="EMBL" id="GGY76646.1"/>
    </source>
</evidence>
<keyword evidence="5" id="KW-1185">Reference proteome</keyword>
<dbReference type="PANTHER" id="PTHR46797:SF10">
    <property type="entry name" value="BLR1115 PROTEIN"/>
    <property type="match status" value="1"/>
</dbReference>
<name>A0A4P7BC79_9BURK</name>